<keyword evidence="4 13" id="KW-0237">DNA synthesis</keyword>
<evidence type="ECO:0000256" key="8">
    <source>
        <dbReference type="ARBA" id="ARBA00023116"/>
    </source>
</evidence>
<evidence type="ECO:0000256" key="6">
    <source>
        <dbReference type="ARBA" id="ARBA00022840"/>
    </source>
</evidence>
<evidence type="ECO:0000256" key="10">
    <source>
        <dbReference type="ARBA" id="ARBA00023285"/>
    </source>
</evidence>
<evidence type="ECO:0000256" key="7">
    <source>
        <dbReference type="ARBA" id="ARBA00023002"/>
    </source>
</evidence>
<comment type="similarity">
    <text evidence="2 13">Belongs to the ribonucleoside diphosphate reductase class-2 family.</text>
</comment>
<dbReference type="EMBL" id="CP000252">
    <property type="protein sequence ID" value="ABC78338.1"/>
    <property type="molecule type" value="Genomic_DNA"/>
</dbReference>
<accession>Q2LW74</accession>
<dbReference type="Pfam" id="PF00317">
    <property type="entry name" value="Ribonuc_red_lgN"/>
    <property type="match status" value="1"/>
</dbReference>
<protein>
    <recommendedName>
        <fullName evidence="13">Vitamin B12-dependent ribonucleotide reductase</fullName>
        <ecNumber evidence="13">1.17.4.1</ecNumber>
    </recommendedName>
</protein>
<dbReference type="SUPFAM" id="SSF48168">
    <property type="entry name" value="R1 subunit of ribonucleotide reductase, N-terminal domain"/>
    <property type="match status" value="1"/>
</dbReference>
<gene>
    <name evidence="18" type="ORF">SYN_01226</name>
</gene>
<dbReference type="FunCoup" id="Q2LW74">
    <property type="interactions" value="107"/>
</dbReference>
<keyword evidence="8" id="KW-0215">Deoxyribonucleotide synthesis</keyword>
<keyword evidence="19" id="KW-1185">Reference proteome</keyword>
<dbReference type="GO" id="GO:0031419">
    <property type="term" value="F:cobalamin binding"/>
    <property type="evidence" value="ECO:0007669"/>
    <property type="project" value="UniProtKB-KW"/>
</dbReference>
<dbReference type="InterPro" id="IPR008926">
    <property type="entry name" value="RNR_R1-su_N"/>
</dbReference>
<evidence type="ECO:0000256" key="2">
    <source>
        <dbReference type="ARBA" id="ARBA00007405"/>
    </source>
</evidence>
<dbReference type="NCBIfam" id="TIGR02504">
    <property type="entry name" value="NrdJ_Z"/>
    <property type="match status" value="1"/>
</dbReference>
<dbReference type="InterPro" id="IPR013344">
    <property type="entry name" value="RNR_NrdJ/NrdZ"/>
</dbReference>
<evidence type="ECO:0000256" key="4">
    <source>
        <dbReference type="ARBA" id="ARBA00022634"/>
    </source>
</evidence>
<dbReference type="SUPFAM" id="SSF51998">
    <property type="entry name" value="PFL-like glycyl radical enzymes"/>
    <property type="match status" value="1"/>
</dbReference>
<evidence type="ECO:0000256" key="3">
    <source>
        <dbReference type="ARBA" id="ARBA00022628"/>
    </source>
</evidence>
<dbReference type="InParanoid" id="Q2LW74"/>
<dbReference type="Gene3D" id="3.20.70.20">
    <property type="match status" value="1"/>
</dbReference>
<dbReference type="CDD" id="cd02888">
    <property type="entry name" value="RNR_II_dimer"/>
    <property type="match status" value="1"/>
</dbReference>
<evidence type="ECO:0000256" key="13">
    <source>
        <dbReference type="RuleBase" id="RU364064"/>
    </source>
</evidence>
<comment type="function">
    <text evidence="11 13">Catalyzes the reduction of ribonucleotides to deoxyribonucleotides. May function to provide a pool of deoxyribonucleotide precursors for DNA repair during oxygen limitation and/or for immediate growth after restoration of oxygen.</text>
</comment>
<dbReference type="PRINTS" id="PR01183">
    <property type="entry name" value="RIBORDTASEM1"/>
</dbReference>
<feature type="domain" description="TSCPD" evidence="17">
    <location>
        <begin position="625"/>
        <end position="727"/>
    </location>
</feature>
<sequence>MLSIKAPHTRCCTFRTIMILQFTRSDSEMKKRTSSIDISSLTDNAIKVLGRRYLKRDRDGNALETPSQMFKRVADTIAAADRIFNDQADTAGLSDQFYRMMTALEFLPNSPTLMNAGRELGQLSACFVLPVGDSMEDIFDAVKFTALIHKSGGGTGFSFSRLRPANDVVLTTTGISSGPISFMRVFDVATETIKQGGTRRGANMGILRVDHPDIMNFIMCKADKHQLNNFNISVGLTEVFMAAVEADQDYDLVNPRDGQVIGTLNARKVFDRIVAQAWENGEPGIVFLDRLNRDNPTPHIGVIESTNPCGEQPLLPYESCNLGSINLGKMVINGEVNWKRLRDVVNLAVHFLDNVVEINQYPLPIIAEMTFGNRKIGLGVMGWADMLIQLGIPYNSDRALELAEEVMKFINTEGHDASHALAKKRGPFPNFKESLYDKQGKAPIRNATVTTIAPTGTISIIANASSGVEPLFAVSYIRQVMDNDILLEINPFFEAMAKERGFYSKELMRKIAERGTIRDLDEVPQDIQAVFVTAHDISPEVHIGMQAAFQKYTDNAVSKTVNFAHTATIDDVAKVFRLAYQLDCKGVTIYRDGSRDNQVLSTGKEREQPVQKSMPEGSKLVKRERPKALQGWTYQMKTGCGPLYVTVNQDSSGLFELFTTMGKAGGCAASQSEAIGRMVSLAWRSGISGRQVIKQLQGISCHSPSGFGDNKILSCADAVAKAIQSHMEANGYDAVSESVAVIKGACPECGGIVEHEGGCAVCRICGYSECK</sequence>
<feature type="domain" description="Ribonucleotide reductase large subunit N-terminal" evidence="15">
    <location>
        <begin position="40"/>
        <end position="121"/>
    </location>
</feature>
<keyword evidence="10 13" id="KW-0170">Cobalt</keyword>
<dbReference type="UniPathway" id="UPA00326"/>
<comment type="cofactor">
    <cofactor evidence="1 13">
        <name>adenosylcob(III)alamin</name>
        <dbReference type="ChEBI" id="CHEBI:18408"/>
    </cofactor>
</comment>
<feature type="domain" description="Ribonucleotide reductase large subunit C-terminal" evidence="16">
    <location>
        <begin position="124"/>
        <end position="439"/>
    </location>
</feature>
<evidence type="ECO:0000259" key="17">
    <source>
        <dbReference type="Pfam" id="PF12637"/>
    </source>
</evidence>
<dbReference type="GO" id="GO:0004748">
    <property type="term" value="F:ribonucleoside-diphosphate reductase activity, thioredoxin disulfide as acceptor"/>
    <property type="evidence" value="ECO:0007669"/>
    <property type="project" value="UniProtKB-EC"/>
</dbReference>
<dbReference type="Pfam" id="PF02867">
    <property type="entry name" value="Ribonuc_red_lgC"/>
    <property type="match status" value="1"/>
</dbReference>
<dbReference type="PANTHER" id="PTHR43371">
    <property type="entry name" value="VITAMIN B12-DEPENDENT RIBONUCLEOTIDE REDUCTASE"/>
    <property type="match status" value="1"/>
</dbReference>
<dbReference type="AlphaFoldDB" id="Q2LW74"/>
<dbReference type="PANTHER" id="PTHR43371:SF1">
    <property type="entry name" value="RIBONUCLEOSIDE-DIPHOSPHATE REDUCTASE"/>
    <property type="match status" value="1"/>
</dbReference>
<dbReference type="STRING" id="56780.SYN_01226"/>
<dbReference type="eggNOG" id="COG0209">
    <property type="taxonomic scope" value="Bacteria"/>
</dbReference>
<evidence type="ECO:0000256" key="14">
    <source>
        <dbReference type="SAM" id="MobiDB-lite"/>
    </source>
</evidence>
<keyword evidence="5 13" id="KW-0547">Nucleotide-binding</keyword>
<dbReference type="InterPro" id="IPR000788">
    <property type="entry name" value="RNR_lg_C"/>
</dbReference>
<dbReference type="HOGENOM" id="CLU_000404_2_0_7"/>
<dbReference type="FunFam" id="3.20.70.20:FF:000018">
    <property type="entry name" value="Vitamin B12-dependent ribonucleotide reductase"/>
    <property type="match status" value="1"/>
</dbReference>
<feature type="region of interest" description="Disordered" evidence="14">
    <location>
        <begin position="598"/>
        <end position="617"/>
    </location>
</feature>
<evidence type="ECO:0000256" key="9">
    <source>
        <dbReference type="ARBA" id="ARBA00023157"/>
    </source>
</evidence>
<dbReference type="GO" id="GO:0005524">
    <property type="term" value="F:ATP binding"/>
    <property type="evidence" value="ECO:0007669"/>
    <property type="project" value="UniProtKB-KW"/>
</dbReference>
<dbReference type="GO" id="GO:0009263">
    <property type="term" value="P:deoxyribonucleotide biosynthetic process"/>
    <property type="evidence" value="ECO:0007669"/>
    <property type="project" value="UniProtKB-KW"/>
</dbReference>
<keyword evidence="9" id="KW-1015">Disulfide bond</keyword>
<dbReference type="InterPro" id="IPR024434">
    <property type="entry name" value="TSCPD_dom"/>
</dbReference>
<evidence type="ECO:0000259" key="16">
    <source>
        <dbReference type="Pfam" id="PF02867"/>
    </source>
</evidence>
<comment type="catalytic activity">
    <reaction evidence="12 13">
        <text>a 2'-deoxyribonucleoside 5'-diphosphate + [thioredoxin]-disulfide + H2O = a ribonucleoside 5'-diphosphate + [thioredoxin]-dithiol</text>
        <dbReference type="Rhea" id="RHEA:23252"/>
        <dbReference type="Rhea" id="RHEA-COMP:10698"/>
        <dbReference type="Rhea" id="RHEA-COMP:10700"/>
        <dbReference type="ChEBI" id="CHEBI:15377"/>
        <dbReference type="ChEBI" id="CHEBI:29950"/>
        <dbReference type="ChEBI" id="CHEBI:50058"/>
        <dbReference type="ChEBI" id="CHEBI:57930"/>
        <dbReference type="ChEBI" id="CHEBI:73316"/>
        <dbReference type="EC" id="1.17.4.1"/>
    </reaction>
</comment>
<evidence type="ECO:0000256" key="5">
    <source>
        <dbReference type="ARBA" id="ARBA00022741"/>
    </source>
</evidence>
<dbReference type="InterPro" id="IPR050862">
    <property type="entry name" value="RdRp_reductase_class-2"/>
</dbReference>
<evidence type="ECO:0000313" key="19">
    <source>
        <dbReference type="Proteomes" id="UP000001933"/>
    </source>
</evidence>
<name>Q2LW74_SYNAS</name>
<dbReference type="GO" id="GO:0071897">
    <property type="term" value="P:DNA biosynthetic process"/>
    <property type="evidence" value="ECO:0007669"/>
    <property type="project" value="UniProtKB-KW"/>
</dbReference>
<evidence type="ECO:0000256" key="1">
    <source>
        <dbReference type="ARBA" id="ARBA00001922"/>
    </source>
</evidence>
<dbReference type="Pfam" id="PF12637">
    <property type="entry name" value="TSCPD"/>
    <property type="match status" value="1"/>
</dbReference>
<proteinExistence type="inferred from homology"/>
<keyword evidence="3 13" id="KW-0846">Cobalamin</keyword>
<dbReference type="InterPro" id="IPR013509">
    <property type="entry name" value="RNR_lsu_N"/>
</dbReference>
<evidence type="ECO:0000313" key="18">
    <source>
        <dbReference type="EMBL" id="ABC78338.1"/>
    </source>
</evidence>
<evidence type="ECO:0000259" key="15">
    <source>
        <dbReference type="Pfam" id="PF00317"/>
    </source>
</evidence>
<keyword evidence="6" id="KW-0067">ATP-binding</keyword>
<evidence type="ECO:0000256" key="11">
    <source>
        <dbReference type="ARBA" id="ARBA00025437"/>
    </source>
</evidence>
<dbReference type="EC" id="1.17.4.1" evidence="13"/>
<dbReference type="KEGG" id="sat:SYN_01226"/>
<keyword evidence="7 13" id="KW-0560">Oxidoreductase</keyword>
<organism evidence="18 19">
    <name type="scientific">Syntrophus aciditrophicus (strain SB)</name>
    <dbReference type="NCBI Taxonomy" id="56780"/>
    <lineage>
        <taxon>Bacteria</taxon>
        <taxon>Pseudomonadati</taxon>
        <taxon>Thermodesulfobacteriota</taxon>
        <taxon>Syntrophia</taxon>
        <taxon>Syntrophales</taxon>
        <taxon>Syntrophaceae</taxon>
        <taxon>Syntrophus</taxon>
    </lineage>
</organism>
<evidence type="ECO:0000256" key="12">
    <source>
        <dbReference type="ARBA" id="ARBA00047754"/>
    </source>
</evidence>
<dbReference type="Proteomes" id="UP000001933">
    <property type="component" value="Chromosome"/>
</dbReference>
<dbReference type="NCBIfam" id="NF006417">
    <property type="entry name" value="PRK08665.1"/>
    <property type="match status" value="1"/>
</dbReference>
<reference evidence="18 19" key="1">
    <citation type="journal article" date="2007" name="Proc. Natl. Acad. Sci. U.S.A.">
        <title>The genome of Syntrophus aciditrophicus: life at the thermodynamic limit of microbial growth.</title>
        <authorList>
            <person name="McInerney M.J."/>
            <person name="Rohlin L."/>
            <person name="Mouttaki H."/>
            <person name="Kim U."/>
            <person name="Krupp R.S."/>
            <person name="Rios-Hernandez L."/>
            <person name="Sieber J."/>
            <person name="Struchtemeyer C.G."/>
            <person name="Bhattacharyya A."/>
            <person name="Campbell J.W."/>
            <person name="Gunsalus R.P."/>
        </authorList>
    </citation>
    <scope>NUCLEOTIDE SEQUENCE [LARGE SCALE GENOMIC DNA]</scope>
    <source>
        <strain evidence="18 19">SB</strain>
    </source>
</reference>